<evidence type="ECO:0000256" key="12">
    <source>
        <dbReference type="ARBA" id="ARBA00022840"/>
    </source>
</evidence>
<dbReference type="EC" id="2.4.2.17" evidence="5 15"/>
<evidence type="ECO:0000313" key="17">
    <source>
        <dbReference type="EMBL" id="PNL91156.1"/>
    </source>
</evidence>
<keyword evidence="9 15" id="KW-0328">Glycosyltransferase</keyword>
<dbReference type="InterPro" id="IPR013820">
    <property type="entry name" value="ATP_PRibTrfase_cat"/>
</dbReference>
<dbReference type="GO" id="GO:0003879">
    <property type="term" value="F:ATP phosphoribosyltransferase activity"/>
    <property type="evidence" value="ECO:0007669"/>
    <property type="project" value="UniProtKB-UniRule"/>
</dbReference>
<dbReference type="HAMAP" id="MF_01018">
    <property type="entry name" value="HisG_Short"/>
    <property type="match status" value="1"/>
</dbReference>
<evidence type="ECO:0000256" key="11">
    <source>
        <dbReference type="ARBA" id="ARBA00022741"/>
    </source>
</evidence>
<dbReference type="NCBIfam" id="TIGR00070">
    <property type="entry name" value="hisG"/>
    <property type="match status" value="1"/>
</dbReference>
<keyword evidence="7 15" id="KW-0963">Cytoplasm</keyword>
<dbReference type="EMBL" id="NBTM02000001">
    <property type="protein sequence ID" value="PNL91156.1"/>
    <property type="molecule type" value="Genomic_DNA"/>
</dbReference>
<comment type="domain">
    <text evidence="15">Lacks the C-terminal regulatory region which is replaced by HisZ.</text>
</comment>
<evidence type="ECO:0000313" key="18">
    <source>
        <dbReference type="Proteomes" id="UP000192813"/>
    </source>
</evidence>
<evidence type="ECO:0000256" key="7">
    <source>
        <dbReference type="ARBA" id="ARBA00022490"/>
    </source>
</evidence>
<comment type="subunit">
    <text evidence="15">Heteromultimer composed of HisG and HisZ subunits.</text>
</comment>
<dbReference type="Proteomes" id="UP000192813">
    <property type="component" value="Unassembled WGS sequence"/>
</dbReference>
<evidence type="ECO:0000256" key="10">
    <source>
        <dbReference type="ARBA" id="ARBA00022679"/>
    </source>
</evidence>
<dbReference type="GO" id="GO:0005524">
    <property type="term" value="F:ATP binding"/>
    <property type="evidence" value="ECO:0007669"/>
    <property type="project" value="UniProtKB-KW"/>
</dbReference>
<evidence type="ECO:0000256" key="13">
    <source>
        <dbReference type="ARBA" id="ARBA00023102"/>
    </source>
</evidence>
<evidence type="ECO:0000256" key="3">
    <source>
        <dbReference type="ARBA" id="ARBA00004667"/>
    </source>
</evidence>
<sequence length="202" mass="22394">MITVALAKGRVYKAFNEFLADKDLNDYAEALTDSGRDLFREVGGVKFIFAKGKDVPTYVEQGVADLGVVGSDTIAEKLFNVLNVSELPFGQCRLAIAGPTNLDESDIKVVATSFPNITRKYFNQQKQDVSLIFLNGSVELAPILGLADAIVDIVQTGTTLKENDLKEYKTILPVQARLIANKQSFYTKEKEIYKFMQEIEVV</sequence>
<dbReference type="GO" id="GO:0000105">
    <property type="term" value="P:L-histidine biosynthetic process"/>
    <property type="evidence" value="ECO:0007669"/>
    <property type="project" value="UniProtKB-UniRule"/>
</dbReference>
<evidence type="ECO:0000256" key="9">
    <source>
        <dbReference type="ARBA" id="ARBA00022676"/>
    </source>
</evidence>
<dbReference type="PANTHER" id="PTHR21403:SF8">
    <property type="entry name" value="ATP PHOSPHORIBOSYLTRANSFERASE"/>
    <property type="match status" value="1"/>
</dbReference>
<dbReference type="FunFam" id="3.40.190.10:FF:000008">
    <property type="entry name" value="ATP phosphoribosyltransferase"/>
    <property type="match status" value="1"/>
</dbReference>
<comment type="caution">
    <text evidence="17">The sequence shown here is derived from an EMBL/GenBank/DDBJ whole genome shotgun (WGS) entry which is preliminary data.</text>
</comment>
<comment type="similarity">
    <text evidence="4 15">Belongs to the ATP phosphoribosyltransferase family. Short subfamily.</text>
</comment>
<dbReference type="AlphaFoldDB" id="A0A2J9PLH4"/>
<name>A0A2J9PLH4_9LACT</name>
<accession>A0A2J9PLH4</accession>
<dbReference type="InterPro" id="IPR018198">
    <property type="entry name" value="ATP_PRibTrfase_CS"/>
</dbReference>
<evidence type="ECO:0000256" key="4">
    <source>
        <dbReference type="ARBA" id="ARBA00009489"/>
    </source>
</evidence>
<proteinExistence type="inferred from homology"/>
<dbReference type="InterPro" id="IPR024893">
    <property type="entry name" value="ATP_PRibTrfase_HisG_short"/>
</dbReference>
<evidence type="ECO:0000256" key="6">
    <source>
        <dbReference type="ARBA" id="ARBA00020998"/>
    </source>
</evidence>
<dbReference type="InterPro" id="IPR001348">
    <property type="entry name" value="ATP_PRibTrfase_HisG"/>
</dbReference>
<dbReference type="SUPFAM" id="SSF53850">
    <property type="entry name" value="Periplasmic binding protein-like II"/>
    <property type="match status" value="1"/>
</dbReference>
<evidence type="ECO:0000256" key="15">
    <source>
        <dbReference type="HAMAP-Rule" id="MF_01018"/>
    </source>
</evidence>
<reference evidence="18" key="1">
    <citation type="submission" date="2017-12" db="EMBL/GenBank/DDBJ databases">
        <title>FDA dAtabase for Regulatory Grade micrObial Sequences (FDA-ARGOS): Supporting development and validation of Infectious Disease Dx tests.</title>
        <authorList>
            <person name="Hoffmann M."/>
            <person name="Allard M."/>
            <person name="Evans P."/>
            <person name="Brown E."/>
            <person name="Tallon L."/>
            <person name="Sadzewicz L."/>
            <person name="Sengamalay N."/>
            <person name="Ott S."/>
            <person name="Godinez A."/>
            <person name="Nagaraj S."/>
            <person name="Vavikolanu K."/>
            <person name="Aluvathingal J."/>
            <person name="Nadendla S."/>
            <person name="Sichtig H."/>
        </authorList>
    </citation>
    <scope>NUCLEOTIDE SEQUENCE [LARGE SCALE GENOMIC DNA]</scope>
    <source>
        <strain evidence="18">FDAARGOS_249</strain>
    </source>
</reference>
<protein>
    <recommendedName>
        <fullName evidence="6 15">ATP phosphoribosyltransferase</fullName>
        <shortName evidence="15">ATP-PRT</shortName>
        <shortName evidence="15">ATP-PRTase</shortName>
        <ecNumber evidence="5 15">2.4.2.17</ecNumber>
    </recommendedName>
</protein>
<dbReference type="CDD" id="cd13595">
    <property type="entry name" value="PBP2_HisGs"/>
    <property type="match status" value="1"/>
</dbReference>
<evidence type="ECO:0000256" key="8">
    <source>
        <dbReference type="ARBA" id="ARBA00022605"/>
    </source>
</evidence>
<comment type="subcellular location">
    <subcellularLocation>
        <location evidence="2 15">Cytoplasm</location>
    </subcellularLocation>
</comment>
<organism evidence="17 18">
    <name type="scientific">Aerococcus viridans</name>
    <dbReference type="NCBI Taxonomy" id="1377"/>
    <lineage>
        <taxon>Bacteria</taxon>
        <taxon>Bacillati</taxon>
        <taxon>Bacillota</taxon>
        <taxon>Bacilli</taxon>
        <taxon>Lactobacillales</taxon>
        <taxon>Aerococcaceae</taxon>
        <taxon>Aerococcus</taxon>
    </lineage>
</organism>
<keyword evidence="11 15" id="KW-0547">Nucleotide-binding</keyword>
<keyword evidence="8 15" id="KW-0028">Amino-acid biosynthesis</keyword>
<dbReference type="Pfam" id="PF01634">
    <property type="entry name" value="HisG"/>
    <property type="match status" value="1"/>
</dbReference>
<evidence type="ECO:0000256" key="5">
    <source>
        <dbReference type="ARBA" id="ARBA00011946"/>
    </source>
</evidence>
<feature type="domain" description="ATP phosphoribosyltransferase catalytic" evidence="16">
    <location>
        <begin position="52"/>
        <end position="200"/>
    </location>
</feature>
<evidence type="ECO:0000259" key="16">
    <source>
        <dbReference type="Pfam" id="PF01634"/>
    </source>
</evidence>
<dbReference type="RefSeq" id="WP_083067967.1">
    <property type="nucleotide sequence ID" value="NZ_NBTM02000001.1"/>
</dbReference>
<dbReference type="PROSITE" id="PS01316">
    <property type="entry name" value="ATP_P_PHORIBOSYLTR"/>
    <property type="match status" value="1"/>
</dbReference>
<evidence type="ECO:0000256" key="14">
    <source>
        <dbReference type="ARBA" id="ARBA00024861"/>
    </source>
</evidence>
<dbReference type="UniPathway" id="UPA00031">
    <property type="reaction ID" value="UER00006"/>
</dbReference>
<dbReference type="PANTHER" id="PTHR21403">
    <property type="entry name" value="ATP PHOSPHORIBOSYLTRANSFERASE ATP-PRTASE"/>
    <property type="match status" value="1"/>
</dbReference>
<keyword evidence="12 15" id="KW-0067">ATP-binding</keyword>
<dbReference type="GO" id="GO:0005737">
    <property type="term" value="C:cytoplasm"/>
    <property type="evidence" value="ECO:0007669"/>
    <property type="project" value="UniProtKB-SubCell"/>
</dbReference>
<evidence type="ECO:0000256" key="1">
    <source>
        <dbReference type="ARBA" id="ARBA00000915"/>
    </source>
</evidence>
<comment type="catalytic activity">
    <reaction evidence="1 15">
        <text>1-(5-phospho-beta-D-ribosyl)-ATP + diphosphate = 5-phospho-alpha-D-ribose 1-diphosphate + ATP</text>
        <dbReference type="Rhea" id="RHEA:18473"/>
        <dbReference type="ChEBI" id="CHEBI:30616"/>
        <dbReference type="ChEBI" id="CHEBI:33019"/>
        <dbReference type="ChEBI" id="CHEBI:58017"/>
        <dbReference type="ChEBI" id="CHEBI:73183"/>
        <dbReference type="EC" id="2.4.2.17"/>
    </reaction>
</comment>
<comment type="function">
    <text evidence="14 15">Catalyzes the condensation of ATP and 5-phosphoribose 1-diphosphate to form N'-(5'-phosphoribosyl)-ATP (PR-ATP). Has a crucial role in the pathway because the rate of histidine biosynthesis seems to be controlled primarily by regulation of HisG enzymatic activity.</text>
</comment>
<keyword evidence="10 15" id="KW-0808">Transferase</keyword>
<keyword evidence="13 15" id="KW-0368">Histidine biosynthesis</keyword>
<evidence type="ECO:0000256" key="2">
    <source>
        <dbReference type="ARBA" id="ARBA00004496"/>
    </source>
</evidence>
<comment type="pathway">
    <text evidence="3 15">Amino-acid biosynthesis; L-histidine biosynthesis; L-histidine from 5-phospho-alpha-D-ribose 1-diphosphate: step 1/9.</text>
</comment>
<dbReference type="Gene3D" id="3.40.190.10">
    <property type="entry name" value="Periplasmic binding protein-like II"/>
    <property type="match status" value="2"/>
</dbReference>
<gene>
    <name evidence="15" type="primary">hisG</name>
    <name evidence="17" type="ORF">A6J77_002475</name>
</gene>